<reference evidence="1" key="1">
    <citation type="journal article" date="2014" name="Front. Microbiol.">
        <title>High frequency of phylogenetically diverse reductive dehalogenase-homologous genes in deep subseafloor sedimentary metagenomes.</title>
        <authorList>
            <person name="Kawai M."/>
            <person name="Futagami T."/>
            <person name="Toyoda A."/>
            <person name="Takaki Y."/>
            <person name="Nishi S."/>
            <person name="Hori S."/>
            <person name="Arai W."/>
            <person name="Tsubouchi T."/>
            <person name="Morono Y."/>
            <person name="Uchiyama I."/>
            <person name="Ito T."/>
            <person name="Fujiyama A."/>
            <person name="Inagaki F."/>
            <person name="Takami H."/>
        </authorList>
    </citation>
    <scope>NUCLEOTIDE SEQUENCE</scope>
    <source>
        <strain evidence="1">Expedition CK06-06</strain>
    </source>
</reference>
<protein>
    <submittedName>
        <fullName evidence="1">Uncharacterized protein</fullName>
    </submittedName>
</protein>
<gene>
    <name evidence="1" type="ORF">S03H2_07233</name>
</gene>
<name>X1FP05_9ZZZZ</name>
<comment type="caution">
    <text evidence="1">The sequence shown here is derived from an EMBL/GenBank/DDBJ whole genome shotgun (WGS) entry which is preliminary data.</text>
</comment>
<dbReference type="Gene3D" id="3.20.20.150">
    <property type="entry name" value="Divalent-metal-dependent TIM barrel enzymes"/>
    <property type="match status" value="1"/>
</dbReference>
<dbReference type="InterPro" id="IPR036237">
    <property type="entry name" value="Xyl_isomerase-like_sf"/>
</dbReference>
<dbReference type="EMBL" id="BARU01003303">
    <property type="protein sequence ID" value="GAH22468.1"/>
    <property type="molecule type" value="Genomic_DNA"/>
</dbReference>
<sequence>MQKFSVITSFLGSIKNRFMEYQENRTIEEKLGMANKIKGMDGVELCYPADFKNVENLIKLIKGYKLEVSAINFRSRRTGKWWRGSFSSNIEKERKEVV</sequence>
<accession>X1FP05</accession>
<dbReference type="SUPFAM" id="SSF51658">
    <property type="entry name" value="Xylose isomerase-like"/>
    <property type="match status" value="1"/>
</dbReference>
<dbReference type="AlphaFoldDB" id="X1FP05"/>
<feature type="non-terminal residue" evidence="1">
    <location>
        <position position="98"/>
    </location>
</feature>
<organism evidence="1">
    <name type="scientific">marine sediment metagenome</name>
    <dbReference type="NCBI Taxonomy" id="412755"/>
    <lineage>
        <taxon>unclassified sequences</taxon>
        <taxon>metagenomes</taxon>
        <taxon>ecological metagenomes</taxon>
    </lineage>
</organism>
<proteinExistence type="predicted"/>
<evidence type="ECO:0000313" key="1">
    <source>
        <dbReference type="EMBL" id="GAH22468.1"/>
    </source>
</evidence>